<reference evidence="1" key="1">
    <citation type="submission" date="2018-02" db="EMBL/GenBank/DDBJ databases">
        <authorList>
            <person name="Kim S.-K."/>
            <person name="Jung H.-I."/>
            <person name="Lee S.-W."/>
        </authorList>
    </citation>
    <scope>NUCLEOTIDE SEQUENCE</scope>
    <source>
        <strain evidence="1">SK3146</strain>
    </source>
</reference>
<keyword evidence="2" id="KW-1185">Reference proteome</keyword>
<protein>
    <submittedName>
        <fullName evidence="1">Uncharacterized protein</fullName>
    </submittedName>
</protein>
<accession>A0ABY4RU04</accession>
<proteinExistence type="predicted"/>
<evidence type="ECO:0000313" key="2">
    <source>
        <dbReference type="Proteomes" id="UP001057134"/>
    </source>
</evidence>
<gene>
    <name evidence="1" type="ORF">SK3146_04487</name>
</gene>
<organism evidence="1 2">
    <name type="scientific">Paenibacillus konkukensis</name>
    <dbReference type="NCBI Taxonomy" id="2020716"/>
    <lineage>
        <taxon>Bacteria</taxon>
        <taxon>Bacillati</taxon>
        <taxon>Bacillota</taxon>
        <taxon>Bacilli</taxon>
        <taxon>Bacillales</taxon>
        <taxon>Paenibacillaceae</taxon>
        <taxon>Paenibacillus</taxon>
    </lineage>
</organism>
<sequence length="166" mass="20002">MKKQSRILYRDSRYGFTLSIPRWWSSYIVVRRDKGELNSEYGVHFRFKYKGKLYEDVMTVVVLPLTYKQWVEQGYEDSPLVFIAEHCGKVFAYYTPEELPDAFIDPKTQEYDFKKYAIPIKLLKRMVNEDAPRIARSIRFRAPVRTFRSVPLRSKKVWPCRCKRRK</sequence>
<reference evidence="1" key="2">
    <citation type="journal article" date="2021" name="J Anim Sci Technol">
        <title>Complete genome sequence of Paenibacillus konkukensis sp. nov. SK3146 as a potential probiotic strain.</title>
        <authorList>
            <person name="Jung H.I."/>
            <person name="Park S."/>
            <person name="Niu K.M."/>
            <person name="Lee S.W."/>
            <person name="Kothari D."/>
            <person name="Yi K.J."/>
            <person name="Kim S.K."/>
        </authorList>
    </citation>
    <scope>NUCLEOTIDE SEQUENCE</scope>
    <source>
        <strain evidence="1">SK3146</strain>
    </source>
</reference>
<dbReference type="Proteomes" id="UP001057134">
    <property type="component" value="Chromosome"/>
</dbReference>
<evidence type="ECO:0000313" key="1">
    <source>
        <dbReference type="EMBL" id="UQZ85204.1"/>
    </source>
</evidence>
<dbReference type="EMBL" id="CP027059">
    <property type="protein sequence ID" value="UQZ85204.1"/>
    <property type="molecule type" value="Genomic_DNA"/>
</dbReference>
<name>A0ABY4RU04_9BACL</name>
<dbReference type="RefSeq" id="WP_249860867.1">
    <property type="nucleotide sequence ID" value="NZ_CP027059.1"/>
</dbReference>